<dbReference type="CDD" id="cd11356">
    <property type="entry name" value="AmyAc_Sucrose_phosphorylase-like_1"/>
    <property type="match status" value="1"/>
</dbReference>
<dbReference type="InterPro" id="IPR033746">
    <property type="entry name" value="GGa_phosphorylase"/>
</dbReference>
<evidence type="ECO:0000259" key="4">
    <source>
        <dbReference type="SMART" id="SM00642"/>
    </source>
</evidence>
<keyword evidence="1" id="KW-0328">Glycosyltransferase</keyword>
<dbReference type="PIRSF" id="PIRSF003059">
    <property type="entry name" value="Sucrose_phosphorylase"/>
    <property type="match status" value="1"/>
</dbReference>
<dbReference type="InterPro" id="IPR006047">
    <property type="entry name" value="GH13_cat_dom"/>
</dbReference>
<protein>
    <submittedName>
        <fullName evidence="5">Alpha-amylase</fullName>
    </submittedName>
</protein>
<evidence type="ECO:0000256" key="2">
    <source>
        <dbReference type="ARBA" id="ARBA00022679"/>
    </source>
</evidence>
<dbReference type="SUPFAM" id="SSF51445">
    <property type="entry name" value="(Trans)glycosidases"/>
    <property type="match status" value="1"/>
</dbReference>
<dbReference type="GO" id="GO:0016757">
    <property type="term" value="F:glycosyltransferase activity"/>
    <property type="evidence" value="ECO:0007669"/>
    <property type="project" value="UniProtKB-KW"/>
</dbReference>
<reference evidence="5 6" key="1">
    <citation type="journal article" date="2018" name="Microbiome">
        <title>Fine metagenomic profile of the Mediterranean stratified and mixed water columns revealed by assembly and recruitment.</title>
        <authorList>
            <person name="Haro-Moreno J.M."/>
            <person name="Lopez-Perez M."/>
            <person name="De La Torre J.R."/>
            <person name="Picazo A."/>
            <person name="Camacho A."/>
            <person name="Rodriguez-Valera F."/>
        </authorList>
    </citation>
    <scope>NUCLEOTIDE SEQUENCE [LARGE SCALE GENOMIC DNA]</scope>
    <source>
        <strain evidence="5">MED-G55</strain>
    </source>
</reference>
<dbReference type="PANTHER" id="PTHR38784:SF1">
    <property type="entry name" value="SUCROSE PHOSPHORYLASE"/>
    <property type="match status" value="1"/>
</dbReference>
<feature type="binding site" evidence="3">
    <location>
        <position position="442"/>
    </location>
    <ligand>
        <name>substrate</name>
    </ligand>
</feature>
<feature type="binding site" evidence="3">
    <location>
        <position position="96"/>
    </location>
    <ligand>
        <name>substrate</name>
    </ligand>
</feature>
<dbReference type="SMART" id="SM00642">
    <property type="entry name" value="Aamy"/>
    <property type="match status" value="1"/>
</dbReference>
<dbReference type="AlphaFoldDB" id="A0A368DVP9"/>
<accession>A0A368DVP9</accession>
<dbReference type="InterPro" id="IPR016377">
    <property type="entry name" value="Sucrose_GGa_phosphorylase-rel"/>
</dbReference>
<evidence type="ECO:0000313" key="6">
    <source>
        <dbReference type="Proteomes" id="UP000252132"/>
    </source>
</evidence>
<gene>
    <name evidence="5" type="ORF">DBW69_05870</name>
</gene>
<dbReference type="InterPro" id="IPR017853">
    <property type="entry name" value="GH"/>
</dbReference>
<evidence type="ECO:0000256" key="3">
    <source>
        <dbReference type="PIRSR" id="PIRSR003059-2"/>
    </source>
</evidence>
<dbReference type="Gene3D" id="2.60.40.1180">
    <property type="entry name" value="Golgi alpha-mannosidase II"/>
    <property type="match status" value="1"/>
</dbReference>
<comment type="caution">
    <text evidence="5">The sequence shown here is derived from an EMBL/GenBank/DDBJ whole genome shotgun (WGS) entry which is preliminary data.</text>
</comment>
<dbReference type="InterPro" id="IPR013780">
    <property type="entry name" value="Glyco_hydro_b"/>
</dbReference>
<feature type="domain" description="Glycosyl hydrolase family 13 catalytic" evidence="4">
    <location>
        <begin position="49"/>
        <end position="450"/>
    </location>
</feature>
<keyword evidence="2" id="KW-0808">Transferase</keyword>
<evidence type="ECO:0000256" key="1">
    <source>
        <dbReference type="ARBA" id="ARBA00022676"/>
    </source>
</evidence>
<dbReference type="Proteomes" id="UP000252132">
    <property type="component" value="Unassembled WGS sequence"/>
</dbReference>
<dbReference type="EMBL" id="QOQF01000027">
    <property type="protein sequence ID" value="RCL75942.1"/>
    <property type="molecule type" value="Genomic_DNA"/>
</dbReference>
<dbReference type="Gene3D" id="3.90.400.10">
    <property type="entry name" value="Oligo-1,6-glucosidase, Domain 2"/>
    <property type="match status" value="1"/>
</dbReference>
<feature type="binding site" evidence="3">
    <location>
        <begin position="227"/>
        <end position="229"/>
    </location>
    <ligand>
        <name>substrate</name>
    </ligand>
</feature>
<sequence>MLKNILSQHIEFIYPQADSSTLVEKICDSFDISPTIEAKTDREFWNENDSFLITYGDTILSEEKHPLQNIHEFLGDYLEKAITGVHILPYFPFTSDDGFAVSDYRTVRHDLGDWEDIQGIAEDYRLMSDVVINHASANHEWFKQFLSNENPGRHYIKTSDPTEDLSLVTRPRPSPLLIPFETTSGEKHVWCTFGADQVDLDFSNPDLLCEFISLMRFYINKGIRVFRLDAVGFLWKEAGTNCLHLPQTHEIIKLIRTLVDHLDDTVLLITETNVPNHENLQYFGNGNEAHVIYNFSLPPLLVHALLTGRSTYLRRWMMAMPPSQDGCTLFNFSASHDGIGLRPVEGLLPEEEISKMIDTIMGFGGRVTMRSFEGREVPYEMNTTLFSALKGTVHGEDDLRVARFIASQTIMMSLEGIPAFYIQSLLASENDEARAAEAGHNRALNRTQWSAKNIDETLSNETSPLSQIFRELKKRLEIRKNQKAFHPDATQFTLHLKPGMFGFWRQSLDRKQSLFVVTNITHEEKLLSLRDMNLYQQSQWQDLLSDKIVDPSDEVLTLKPYQSIWITNISG</sequence>
<feature type="binding site" evidence="3">
    <location>
        <begin position="336"/>
        <end position="337"/>
    </location>
    <ligand>
        <name>substrate</name>
    </ligand>
</feature>
<feature type="binding site" evidence="3">
    <location>
        <position position="134"/>
    </location>
    <ligand>
        <name>substrate</name>
    </ligand>
</feature>
<dbReference type="Gene3D" id="3.20.20.80">
    <property type="entry name" value="Glycosidases"/>
    <property type="match status" value="1"/>
</dbReference>
<dbReference type="InterPro" id="IPR045857">
    <property type="entry name" value="O16G_dom_2"/>
</dbReference>
<dbReference type="Pfam" id="PF00128">
    <property type="entry name" value="Alpha-amylase"/>
    <property type="match status" value="1"/>
</dbReference>
<evidence type="ECO:0000313" key="5">
    <source>
        <dbReference type="EMBL" id="RCL75942.1"/>
    </source>
</evidence>
<organism evidence="5 6">
    <name type="scientific">PS1 clade bacterium</name>
    <dbReference type="NCBI Taxonomy" id="2175152"/>
    <lineage>
        <taxon>Bacteria</taxon>
        <taxon>Pseudomonadati</taxon>
        <taxon>Pseudomonadota</taxon>
        <taxon>Alphaproteobacteria</taxon>
        <taxon>PS1 clade</taxon>
    </lineage>
</organism>
<dbReference type="GO" id="GO:0005975">
    <property type="term" value="P:carbohydrate metabolic process"/>
    <property type="evidence" value="ECO:0007669"/>
    <property type="project" value="InterPro"/>
</dbReference>
<name>A0A368DVP9_9PROT</name>
<proteinExistence type="predicted"/>
<dbReference type="PANTHER" id="PTHR38784">
    <property type="entry name" value="SUCROSE PHOSPHORYLASE"/>
    <property type="match status" value="1"/>
</dbReference>